<organism evidence="1 2">
    <name type="scientific">Panagrellus redivivus</name>
    <name type="common">Microworm</name>
    <dbReference type="NCBI Taxonomy" id="6233"/>
    <lineage>
        <taxon>Eukaryota</taxon>
        <taxon>Metazoa</taxon>
        <taxon>Ecdysozoa</taxon>
        <taxon>Nematoda</taxon>
        <taxon>Chromadorea</taxon>
        <taxon>Rhabditida</taxon>
        <taxon>Tylenchina</taxon>
        <taxon>Panagrolaimomorpha</taxon>
        <taxon>Panagrolaimoidea</taxon>
        <taxon>Panagrolaimidae</taxon>
        <taxon>Panagrellus</taxon>
    </lineage>
</organism>
<keyword evidence="1" id="KW-1185">Reference proteome</keyword>
<reference evidence="2" key="2">
    <citation type="submission" date="2020-10" db="UniProtKB">
        <authorList>
            <consortium name="WormBaseParasite"/>
        </authorList>
    </citation>
    <scope>IDENTIFICATION</scope>
</reference>
<sequence length="114" mass="13094">MLYLIEKKDTPDNGLRRVPCSMMCNQMHLVLLFTDLLMLSQVILEDGMLSKARTISSGDKESGLFISYTKIEQHDDVNSIKIPRNDESRQRQKTLLSRCIDLFTIRQSITCDLA</sequence>
<dbReference type="WBParaSite" id="Pan_g1278.t1">
    <property type="protein sequence ID" value="Pan_g1278.t1"/>
    <property type="gene ID" value="Pan_g1278"/>
</dbReference>
<dbReference type="AlphaFoldDB" id="A0A7E4UU46"/>
<evidence type="ECO:0000313" key="2">
    <source>
        <dbReference type="WBParaSite" id="Pan_g1278.t1"/>
    </source>
</evidence>
<name>A0A7E4UU46_PANRE</name>
<accession>A0A7E4UU46</accession>
<dbReference type="Proteomes" id="UP000492821">
    <property type="component" value="Unassembled WGS sequence"/>
</dbReference>
<protein>
    <submittedName>
        <fullName evidence="2">Secreted protein</fullName>
    </submittedName>
</protein>
<proteinExistence type="predicted"/>
<reference evidence="1" key="1">
    <citation type="journal article" date="2013" name="Genetics">
        <title>The draft genome and transcriptome of Panagrellus redivivus are shaped by the harsh demands of a free-living lifestyle.</title>
        <authorList>
            <person name="Srinivasan J."/>
            <person name="Dillman A.R."/>
            <person name="Macchietto M.G."/>
            <person name="Heikkinen L."/>
            <person name="Lakso M."/>
            <person name="Fracchia K.M."/>
            <person name="Antoshechkin I."/>
            <person name="Mortazavi A."/>
            <person name="Wong G."/>
            <person name="Sternberg P.W."/>
        </authorList>
    </citation>
    <scope>NUCLEOTIDE SEQUENCE [LARGE SCALE GENOMIC DNA]</scope>
    <source>
        <strain evidence="1">MT8872</strain>
    </source>
</reference>
<evidence type="ECO:0000313" key="1">
    <source>
        <dbReference type="Proteomes" id="UP000492821"/>
    </source>
</evidence>